<sequence length="165" mass="18053">MEGTNPKRVQKEGRTVEWVEQQSAVRYSSVRYDPPPSPTLPSSSTVSMSRTSSSTTRTTSGSEQSFAGQSTLKRRGVPPSPSLMNPVPSPITPVSSSSHERAFPFPQSPPGSGYPMVLQVDPPRVDTVRPTRPSLLKKRRPSLVDQVKSFGSSSVPWKRDDSSKR</sequence>
<feature type="region of interest" description="Disordered" evidence="1">
    <location>
        <begin position="1"/>
        <end position="165"/>
    </location>
</feature>
<evidence type="ECO:0000313" key="2">
    <source>
        <dbReference type="EMBL" id="KIP05945.1"/>
    </source>
</evidence>
<keyword evidence="3" id="KW-1185">Reference proteome</keyword>
<dbReference type="AlphaFoldDB" id="A0A0C3S973"/>
<dbReference type="OrthoDB" id="2803382at2759"/>
<dbReference type="HOGENOM" id="CLU_136922_0_0_1"/>
<dbReference type="EMBL" id="KN840530">
    <property type="protein sequence ID" value="KIP05945.1"/>
    <property type="molecule type" value="Genomic_DNA"/>
</dbReference>
<evidence type="ECO:0000256" key="1">
    <source>
        <dbReference type="SAM" id="MobiDB-lite"/>
    </source>
</evidence>
<gene>
    <name evidence="2" type="ORF">PHLGIDRAFT_19578</name>
</gene>
<feature type="compositionally biased region" description="Low complexity" evidence="1">
    <location>
        <begin position="40"/>
        <end position="62"/>
    </location>
</feature>
<reference evidence="2 3" key="1">
    <citation type="journal article" date="2014" name="PLoS Genet.">
        <title>Analysis of the Phlebiopsis gigantea genome, transcriptome and secretome provides insight into its pioneer colonization strategies of wood.</title>
        <authorList>
            <person name="Hori C."/>
            <person name="Ishida T."/>
            <person name="Igarashi K."/>
            <person name="Samejima M."/>
            <person name="Suzuki H."/>
            <person name="Master E."/>
            <person name="Ferreira P."/>
            <person name="Ruiz-Duenas F.J."/>
            <person name="Held B."/>
            <person name="Canessa P."/>
            <person name="Larrondo L.F."/>
            <person name="Schmoll M."/>
            <person name="Druzhinina I.S."/>
            <person name="Kubicek C.P."/>
            <person name="Gaskell J.A."/>
            <person name="Kersten P."/>
            <person name="St John F."/>
            <person name="Glasner J."/>
            <person name="Sabat G."/>
            <person name="Splinter BonDurant S."/>
            <person name="Syed K."/>
            <person name="Yadav J."/>
            <person name="Mgbeahuruike A.C."/>
            <person name="Kovalchuk A."/>
            <person name="Asiegbu F.O."/>
            <person name="Lackner G."/>
            <person name="Hoffmeister D."/>
            <person name="Rencoret J."/>
            <person name="Gutierrez A."/>
            <person name="Sun H."/>
            <person name="Lindquist E."/>
            <person name="Barry K."/>
            <person name="Riley R."/>
            <person name="Grigoriev I.V."/>
            <person name="Henrissat B."/>
            <person name="Kues U."/>
            <person name="Berka R.M."/>
            <person name="Martinez A.T."/>
            <person name="Covert S.F."/>
            <person name="Blanchette R.A."/>
            <person name="Cullen D."/>
        </authorList>
    </citation>
    <scope>NUCLEOTIDE SEQUENCE [LARGE SCALE GENOMIC DNA]</scope>
    <source>
        <strain evidence="2 3">11061_1 CR5-6</strain>
    </source>
</reference>
<organism evidence="2 3">
    <name type="scientific">Phlebiopsis gigantea (strain 11061_1 CR5-6)</name>
    <name type="common">White-rot fungus</name>
    <name type="synonym">Peniophora gigantea</name>
    <dbReference type="NCBI Taxonomy" id="745531"/>
    <lineage>
        <taxon>Eukaryota</taxon>
        <taxon>Fungi</taxon>
        <taxon>Dikarya</taxon>
        <taxon>Basidiomycota</taxon>
        <taxon>Agaricomycotina</taxon>
        <taxon>Agaricomycetes</taxon>
        <taxon>Polyporales</taxon>
        <taxon>Phanerochaetaceae</taxon>
        <taxon>Phlebiopsis</taxon>
    </lineage>
</organism>
<proteinExistence type="predicted"/>
<accession>A0A0C3S973</accession>
<protein>
    <submittedName>
        <fullName evidence="2">Uncharacterized protein</fullName>
    </submittedName>
</protein>
<dbReference type="Proteomes" id="UP000053257">
    <property type="component" value="Unassembled WGS sequence"/>
</dbReference>
<evidence type="ECO:0000313" key="3">
    <source>
        <dbReference type="Proteomes" id="UP000053257"/>
    </source>
</evidence>
<name>A0A0C3S973_PHLG1</name>